<dbReference type="SUPFAM" id="SSF56219">
    <property type="entry name" value="DNase I-like"/>
    <property type="match status" value="1"/>
</dbReference>
<dbReference type="EMBL" id="JACHGT010000012">
    <property type="protein sequence ID" value="MBB6037462.1"/>
    <property type="molecule type" value="Genomic_DNA"/>
</dbReference>
<dbReference type="Proteomes" id="UP000548476">
    <property type="component" value="Unassembled WGS sequence"/>
</dbReference>
<evidence type="ECO:0000256" key="1">
    <source>
        <dbReference type="SAM" id="Phobius"/>
    </source>
</evidence>
<dbReference type="AlphaFoldDB" id="A0A841FV96"/>
<feature type="transmembrane region" description="Helical" evidence="1">
    <location>
        <begin position="60"/>
        <end position="78"/>
    </location>
</feature>
<feature type="domain" description="Endonuclease/exonuclease/phosphatase" evidence="2">
    <location>
        <begin position="118"/>
        <end position="336"/>
    </location>
</feature>
<dbReference type="InterPro" id="IPR036691">
    <property type="entry name" value="Endo/exonu/phosph_ase_sf"/>
</dbReference>
<keyword evidence="4" id="KW-1185">Reference proteome</keyword>
<dbReference type="GO" id="GO:0004519">
    <property type="term" value="F:endonuclease activity"/>
    <property type="evidence" value="ECO:0007669"/>
    <property type="project" value="UniProtKB-KW"/>
</dbReference>
<keyword evidence="3" id="KW-0378">Hydrolase</keyword>
<gene>
    <name evidence="3" type="ORF">HNR73_005338</name>
</gene>
<proteinExistence type="predicted"/>
<comment type="caution">
    <text evidence="3">The sequence shown here is derived from an EMBL/GenBank/DDBJ whole genome shotgun (WGS) entry which is preliminary data.</text>
</comment>
<dbReference type="InterPro" id="IPR005135">
    <property type="entry name" value="Endo/exonuclease/phosphatase"/>
</dbReference>
<accession>A0A841FV96</accession>
<keyword evidence="3" id="KW-0269">Exonuclease</keyword>
<keyword evidence="1" id="KW-1133">Transmembrane helix</keyword>
<reference evidence="3 4" key="1">
    <citation type="submission" date="2020-08" db="EMBL/GenBank/DDBJ databases">
        <title>Genomic Encyclopedia of Type Strains, Phase IV (KMG-IV): sequencing the most valuable type-strain genomes for metagenomic binning, comparative biology and taxonomic classification.</title>
        <authorList>
            <person name="Goeker M."/>
        </authorList>
    </citation>
    <scope>NUCLEOTIDE SEQUENCE [LARGE SCALE GENOMIC DNA]</scope>
    <source>
        <strain evidence="3 4">YIM 65646</strain>
    </source>
</reference>
<evidence type="ECO:0000259" key="2">
    <source>
        <dbReference type="Pfam" id="PF03372"/>
    </source>
</evidence>
<evidence type="ECO:0000313" key="4">
    <source>
        <dbReference type="Proteomes" id="UP000548476"/>
    </source>
</evidence>
<organism evidence="3 4">
    <name type="scientific">Phytomonospora endophytica</name>
    <dbReference type="NCBI Taxonomy" id="714109"/>
    <lineage>
        <taxon>Bacteria</taxon>
        <taxon>Bacillati</taxon>
        <taxon>Actinomycetota</taxon>
        <taxon>Actinomycetes</taxon>
        <taxon>Micromonosporales</taxon>
        <taxon>Micromonosporaceae</taxon>
        <taxon>Phytomonospora</taxon>
    </lineage>
</organism>
<protein>
    <submittedName>
        <fullName evidence="3">Endonuclease/exonuclease/phosphatase family metal-dependent hydrolase</fullName>
    </submittedName>
</protein>
<feature type="transmembrane region" description="Helical" evidence="1">
    <location>
        <begin position="21"/>
        <end position="40"/>
    </location>
</feature>
<keyword evidence="1" id="KW-0812">Transmembrane</keyword>
<dbReference type="Gene3D" id="3.60.10.10">
    <property type="entry name" value="Endonuclease/exonuclease/phosphatase"/>
    <property type="match status" value="1"/>
</dbReference>
<keyword evidence="1" id="KW-0472">Membrane</keyword>
<dbReference type="Pfam" id="PF03372">
    <property type="entry name" value="Exo_endo_phos"/>
    <property type="match status" value="1"/>
</dbReference>
<keyword evidence="3" id="KW-0540">Nuclease</keyword>
<evidence type="ECO:0000313" key="3">
    <source>
        <dbReference type="EMBL" id="MBB6037462.1"/>
    </source>
</evidence>
<feature type="transmembrane region" description="Helical" evidence="1">
    <location>
        <begin position="83"/>
        <end position="103"/>
    </location>
</feature>
<dbReference type="RefSeq" id="WP_184790276.1">
    <property type="nucleotide sequence ID" value="NZ_BONT01000093.1"/>
</dbReference>
<keyword evidence="3" id="KW-0255">Endonuclease</keyword>
<dbReference type="GO" id="GO:0004527">
    <property type="term" value="F:exonuclease activity"/>
    <property type="evidence" value="ECO:0007669"/>
    <property type="project" value="UniProtKB-KW"/>
</dbReference>
<sequence length="348" mass="36558">MTDTPPEPDESEGEPRRPRRVALRTALVLTWAATVVGLLYTVMRLFGLEFTWPLRTLVAYTPHLAAAALLPPIAAALLRRPRLAVAGIVVPLVLATLLGPRFLANEQPPATGPSITVATANMYFGEGDPAALVALVDAHEVDVLSVQELTQAAMDGLDVAGLATRLPYREVSGVDGPSATEGTGVYSRFPLTRNPALEFDATFAMTGVTIAVPGAPAIELLAAHPAAPWAPEQVDYWLADLAKLPPATPDGAVRVLAGDFNATPDHAAFREVLDRGYADAAEQAGSGLTGTWQPRPDSRLSLLGVVPPKVALDHVLVDLRVAVTGVAFGDLPGADHDPVIAELTLPAE</sequence>
<name>A0A841FV96_9ACTN</name>